<sequence>MIDQIKQIISFYKANPITDSKVAKDVNMLISYIEHLEGSKIDCKQILYLIEQGEREEFARTTTDLVEAKKAKWNGKKVIAYDGVYVTKF</sequence>
<accession>A0A6B8RJV3</accession>
<protein>
    <submittedName>
        <fullName evidence="1">Uncharacterized protein</fullName>
    </submittedName>
</protein>
<keyword evidence="2" id="KW-1185">Reference proteome</keyword>
<dbReference type="EMBL" id="CP034235">
    <property type="protein sequence ID" value="QGQ95895.1"/>
    <property type="molecule type" value="Genomic_DNA"/>
</dbReference>
<dbReference type="Proteomes" id="UP000426246">
    <property type="component" value="Chromosome"/>
</dbReference>
<evidence type="ECO:0000313" key="2">
    <source>
        <dbReference type="Proteomes" id="UP000426246"/>
    </source>
</evidence>
<gene>
    <name evidence="1" type="ORF">EHS13_13925</name>
</gene>
<name>A0A6B8RJV3_9BACL</name>
<dbReference type="KEGG" id="ppsc:EHS13_13925"/>
<organism evidence="1 2">
    <name type="scientific">Paenibacillus psychroresistens</name>
    <dbReference type="NCBI Taxonomy" id="1778678"/>
    <lineage>
        <taxon>Bacteria</taxon>
        <taxon>Bacillati</taxon>
        <taxon>Bacillota</taxon>
        <taxon>Bacilli</taxon>
        <taxon>Bacillales</taxon>
        <taxon>Paenibacillaceae</taxon>
        <taxon>Paenibacillus</taxon>
    </lineage>
</organism>
<dbReference type="RefSeq" id="WP_155700929.1">
    <property type="nucleotide sequence ID" value="NZ_CP034235.1"/>
</dbReference>
<reference evidence="2" key="1">
    <citation type="submission" date="2018-11" db="EMBL/GenBank/DDBJ databases">
        <title>Complete genome sequence of Paenibacillus sp. ML311-T8.</title>
        <authorList>
            <person name="Nam Y.-D."/>
            <person name="Kang J."/>
            <person name="Chung W.-H."/>
            <person name="Park Y.S."/>
        </authorList>
    </citation>
    <scope>NUCLEOTIDE SEQUENCE [LARGE SCALE GENOMIC DNA]</scope>
    <source>
        <strain evidence="2">ML311-T8</strain>
    </source>
</reference>
<evidence type="ECO:0000313" key="1">
    <source>
        <dbReference type="EMBL" id="QGQ95895.1"/>
    </source>
</evidence>
<proteinExistence type="predicted"/>
<dbReference type="AlphaFoldDB" id="A0A6B8RJV3"/>